<dbReference type="PANTHER" id="PTHR13202">
    <property type="entry name" value="MICROSOMAL SIGNAL PEPTIDASE 12 KDA SUBUNIT"/>
    <property type="match status" value="1"/>
</dbReference>
<evidence type="ECO:0000256" key="5">
    <source>
        <dbReference type="ARBA" id="ARBA00022824"/>
    </source>
</evidence>
<dbReference type="EMBL" id="JAUTXT010000010">
    <property type="protein sequence ID" value="KAK3676514.1"/>
    <property type="molecule type" value="Genomic_DNA"/>
</dbReference>
<feature type="transmembrane region" description="Helical" evidence="9">
    <location>
        <begin position="53"/>
        <end position="73"/>
    </location>
</feature>
<comment type="subcellular location">
    <subcellularLocation>
        <location evidence="1">Endoplasmic reticulum membrane</location>
        <topology evidence="1">Multi-pass membrane protein</topology>
    </subcellularLocation>
</comment>
<dbReference type="GO" id="GO:0005787">
    <property type="term" value="C:signal peptidase complex"/>
    <property type="evidence" value="ECO:0007669"/>
    <property type="project" value="InterPro"/>
</dbReference>
<keyword evidence="4 9" id="KW-0812">Transmembrane</keyword>
<comment type="caution">
    <text evidence="10">The sequence shown here is derived from an EMBL/GenBank/DDBJ whole genome shotgun (WGS) entry which is preliminary data.</text>
</comment>
<protein>
    <recommendedName>
        <fullName evidence="3">Signal peptidase complex subunit 1</fullName>
    </recommendedName>
</protein>
<accession>A0AAE1C397</accession>
<dbReference type="AlphaFoldDB" id="A0AAE1C397"/>
<keyword evidence="11" id="KW-1185">Reference proteome</keyword>
<organism evidence="10 11">
    <name type="scientific">Recurvomyces mirabilis</name>
    <dbReference type="NCBI Taxonomy" id="574656"/>
    <lineage>
        <taxon>Eukaryota</taxon>
        <taxon>Fungi</taxon>
        <taxon>Dikarya</taxon>
        <taxon>Ascomycota</taxon>
        <taxon>Pezizomycotina</taxon>
        <taxon>Dothideomycetes</taxon>
        <taxon>Dothideomycetidae</taxon>
        <taxon>Mycosphaerellales</taxon>
        <taxon>Teratosphaeriaceae</taxon>
        <taxon>Recurvomyces</taxon>
    </lineage>
</organism>
<evidence type="ECO:0000256" key="2">
    <source>
        <dbReference type="ARBA" id="ARBA00005245"/>
    </source>
</evidence>
<evidence type="ECO:0000256" key="6">
    <source>
        <dbReference type="ARBA" id="ARBA00022989"/>
    </source>
</evidence>
<feature type="transmembrane region" description="Helical" evidence="9">
    <location>
        <begin position="26"/>
        <end position="46"/>
    </location>
</feature>
<keyword evidence="5" id="KW-0256">Endoplasmic reticulum</keyword>
<keyword evidence="7 9" id="KW-0472">Membrane</keyword>
<dbReference type="Pfam" id="PF06645">
    <property type="entry name" value="SPC12"/>
    <property type="match status" value="1"/>
</dbReference>
<evidence type="ECO:0000256" key="7">
    <source>
        <dbReference type="ARBA" id="ARBA00023136"/>
    </source>
</evidence>
<evidence type="ECO:0000313" key="10">
    <source>
        <dbReference type="EMBL" id="KAK3676514.1"/>
    </source>
</evidence>
<name>A0AAE1C397_9PEZI</name>
<dbReference type="GO" id="GO:0006465">
    <property type="term" value="P:signal peptide processing"/>
    <property type="evidence" value="ECO:0007669"/>
    <property type="project" value="InterPro"/>
</dbReference>
<comment type="similarity">
    <text evidence="2">Belongs to the SPCS1 family.</text>
</comment>
<evidence type="ECO:0000256" key="3">
    <source>
        <dbReference type="ARBA" id="ARBA00017059"/>
    </source>
</evidence>
<gene>
    <name evidence="10" type="ORF">LTR78_003790</name>
</gene>
<dbReference type="InterPro" id="IPR009542">
    <property type="entry name" value="Spc1/SPCS1"/>
</dbReference>
<keyword evidence="6 9" id="KW-1133">Transmembrane helix</keyword>
<dbReference type="PANTHER" id="PTHR13202:SF0">
    <property type="entry name" value="SIGNAL PEPTIDASE COMPLEX SUBUNIT 1"/>
    <property type="match status" value="1"/>
</dbReference>
<proteinExistence type="inferred from homology"/>
<evidence type="ECO:0000256" key="4">
    <source>
        <dbReference type="ARBA" id="ARBA00022692"/>
    </source>
</evidence>
<evidence type="ECO:0000256" key="1">
    <source>
        <dbReference type="ARBA" id="ARBA00004477"/>
    </source>
</evidence>
<evidence type="ECO:0000256" key="9">
    <source>
        <dbReference type="SAM" id="Phobius"/>
    </source>
</evidence>
<dbReference type="GO" id="GO:0045047">
    <property type="term" value="P:protein targeting to ER"/>
    <property type="evidence" value="ECO:0007669"/>
    <property type="project" value="TreeGrafter"/>
</dbReference>
<sequence>MDALLDQARLIWEGEIDFKGQRLVEYLTYALLTLTGLIAFFIGLSTQDIYRTLYIGLGGTALTFLIAVPPWPFYNSNPLAWLPAKTAPRGMGSGVDRAQLQGISIEVDGKKIS</sequence>
<reference evidence="10" key="1">
    <citation type="submission" date="2023-07" db="EMBL/GenBank/DDBJ databases">
        <title>Black Yeasts Isolated from many extreme environments.</title>
        <authorList>
            <person name="Coleine C."/>
            <person name="Stajich J.E."/>
            <person name="Selbmann L."/>
        </authorList>
    </citation>
    <scope>NUCLEOTIDE SEQUENCE</scope>
    <source>
        <strain evidence="10">CCFEE 5485</strain>
    </source>
</reference>
<dbReference type="Proteomes" id="UP001274830">
    <property type="component" value="Unassembled WGS sequence"/>
</dbReference>
<evidence type="ECO:0000313" key="11">
    <source>
        <dbReference type="Proteomes" id="UP001274830"/>
    </source>
</evidence>
<comment type="function">
    <text evidence="8">Component of the signal peptidase complex (SPC) which catalyzes the cleavage of N-terminal signal sequences from nascent proteins as they are translocated into the lumen of the endoplasmic reticulum. Dispensable for SPC enzymatic activity.</text>
</comment>
<evidence type="ECO:0000256" key="8">
    <source>
        <dbReference type="ARBA" id="ARBA00045204"/>
    </source>
</evidence>